<dbReference type="GO" id="GO:1905897">
    <property type="term" value="P:regulation of response to endoplasmic reticulum stress"/>
    <property type="evidence" value="ECO:0007669"/>
    <property type="project" value="TreeGrafter"/>
</dbReference>
<dbReference type="GO" id="GO:0004222">
    <property type="term" value="F:metalloendopeptidase activity"/>
    <property type="evidence" value="ECO:0007669"/>
    <property type="project" value="InterPro"/>
</dbReference>
<evidence type="ECO:0000256" key="4">
    <source>
        <dbReference type="ARBA" id="ARBA00014400"/>
    </source>
</evidence>
<evidence type="ECO:0000256" key="1">
    <source>
        <dbReference type="ARBA" id="ARBA00001350"/>
    </source>
</evidence>
<dbReference type="EMBL" id="CAJNOM010000221">
    <property type="protein sequence ID" value="CAF1248935.1"/>
    <property type="molecule type" value="Genomic_DNA"/>
</dbReference>
<accession>A0A815A0V3</accession>
<protein>
    <recommendedName>
        <fullName evidence="4">Membrane-bound transcription factor site-2 protease</fullName>
        <ecNumber evidence="3">3.4.24.85</ecNumber>
    </recommendedName>
    <alternativeName>
        <fullName evidence="8">Endopeptidase S2P</fullName>
    </alternativeName>
</protein>
<feature type="transmembrane region" description="Helical" evidence="10">
    <location>
        <begin position="239"/>
        <end position="260"/>
    </location>
</feature>
<dbReference type="GO" id="GO:0012505">
    <property type="term" value="C:endomembrane system"/>
    <property type="evidence" value="ECO:0007669"/>
    <property type="project" value="UniProtKB-SubCell"/>
</dbReference>
<dbReference type="GO" id="GO:0016020">
    <property type="term" value="C:membrane"/>
    <property type="evidence" value="ECO:0007669"/>
    <property type="project" value="InterPro"/>
</dbReference>
<name>A0A815A0V3_9BILA</name>
<dbReference type="CDD" id="cd05709">
    <property type="entry name" value="S2P-M50"/>
    <property type="match status" value="1"/>
</dbReference>
<proteinExistence type="predicted"/>
<dbReference type="PRINTS" id="PR01000">
    <property type="entry name" value="SREBPS2PTASE"/>
</dbReference>
<dbReference type="GO" id="GO:0031293">
    <property type="term" value="P:membrane protein intracellular domain proteolysis"/>
    <property type="evidence" value="ECO:0007669"/>
    <property type="project" value="TreeGrafter"/>
</dbReference>
<keyword evidence="5 10" id="KW-0812">Transmembrane</keyword>
<organism evidence="12 13">
    <name type="scientific">Adineta steineri</name>
    <dbReference type="NCBI Taxonomy" id="433720"/>
    <lineage>
        <taxon>Eukaryota</taxon>
        <taxon>Metazoa</taxon>
        <taxon>Spiralia</taxon>
        <taxon>Gnathifera</taxon>
        <taxon>Rotifera</taxon>
        <taxon>Eurotatoria</taxon>
        <taxon>Bdelloidea</taxon>
        <taxon>Adinetida</taxon>
        <taxon>Adinetidae</taxon>
        <taxon>Adineta</taxon>
    </lineage>
</organism>
<feature type="transmembrane region" description="Helical" evidence="10">
    <location>
        <begin position="92"/>
        <end position="115"/>
    </location>
</feature>
<evidence type="ECO:0000313" key="13">
    <source>
        <dbReference type="Proteomes" id="UP000663832"/>
    </source>
</evidence>
<comment type="subcellular location">
    <subcellularLocation>
        <location evidence="2">Endomembrane system</location>
        <topology evidence="2">Multi-pass membrane protein</topology>
    </subcellularLocation>
</comment>
<dbReference type="InterPro" id="IPR001193">
    <property type="entry name" value="MBTPS2"/>
</dbReference>
<dbReference type="GO" id="GO:0005737">
    <property type="term" value="C:cytoplasm"/>
    <property type="evidence" value="ECO:0007669"/>
    <property type="project" value="TreeGrafter"/>
</dbReference>
<keyword evidence="13" id="KW-1185">Reference proteome</keyword>
<evidence type="ECO:0000256" key="3">
    <source>
        <dbReference type="ARBA" id="ARBA00012347"/>
    </source>
</evidence>
<evidence type="ECO:0000313" key="12">
    <source>
        <dbReference type="EMBL" id="CAF1248935.1"/>
    </source>
</evidence>
<comment type="catalytic activity">
    <reaction evidence="1">
        <text>Cleaves several transcription factors that are type-2 transmembrane proteins within membrane-spanning domains. Known substrates include sterol regulatory element-binding protein (SREBP) -1, SREBP-2 and forms of the transcriptional activator ATF6. SREBP-2 is cleaved at the site 477-DRSRILL-|-CVLTFLCLSFNPLTSLLQWGGA-505. The residues Asn-Pro, 11 residues distal to the site of cleavage in the membrane-spanning domain, are important for cleavage by S2P endopeptidase. Replacement of either of these residues does not prevent cleavage, but there is no cleavage if both of these residues are replaced.</text>
        <dbReference type="EC" id="3.4.24.85"/>
    </reaction>
</comment>
<reference evidence="12" key="1">
    <citation type="submission" date="2021-02" db="EMBL/GenBank/DDBJ databases">
        <authorList>
            <person name="Nowell W R."/>
        </authorList>
    </citation>
    <scope>NUCLEOTIDE SEQUENCE</scope>
</reference>
<dbReference type="EC" id="3.4.24.85" evidence="3"/>
<feature type="transmembrane region" description="Helical" evidence="10">
    <location>
        <begin position="20"/>
        <end position="43"/>
    </location>
</feature>
<evidence type="ECO:0000256" key="10">
    <source>
        <dbReference type="SAM" id="Phobius"/>
    </source>
</evidence>
<dbReference type="AlphaFoldDB" id="A0A815A0V3"/>
<comment type="function">
    <text evidence="9">Zinc metalloprotease that mediates intramembrane proteolysis of proteins such as ATF6, ATF6B, SREBF1/SREBP1 and SREBF2/SREBP2. Catalyzes the second step in the proteolytic activation of the sterol regulatory element-binding proteins (SREBPs) SREBF1/SREBP1 and SREBF2/SREBP2: cleaves SREBPs within the first transmembrane segment, thereby releasing the N-terminal segment with a portion of the transmembrane segment attached. Mature N-terminal SREBP fragments shuttle to the nucleus and activate gene transcription. Also mediates the second step in the proteolytic activation of the cyclic AMP-dependent transcription factor ATF-6 (ATF6 and ATF6B). Involved in intramembrane proteolysis during bone formation. In astrocytes and osteoblasts, upon DNA damage and ER stress, mediates the second step of the regulated intramembrane proteolytic activation of the transcription factor CREB3L1, leading to the inhibition of cell-cycle progression.</text>
</comment>
<dbReference type="PANTHER" id="PTHR13325:SF3">
    <property type="entry name" value="MEMBRANE-BOUND TRANSCRIPTION FACTOR SITE-2 PROTEASE"/>
    <property type="match status" value="1"/>
</dbReference>
<gene>
    <name evidence="12" type="ORF">QVE165_LOCUS28395</name>
</gene>
<dbReference type="InterPro" id="IPR008915">
    <property type="entry name" value="Peptidase_M50"/>
</dbReference>
<dbReference type="Proteomes" id="UP000663832">
    <property type="component" value="Unassembled WGS sequence"/>
</dbReference>
<evidence type="ECO:0000256" key="9">
    <source>
        <dbReference type="ARBA" id="ARBA00045828"/>
    </source>
</evidence>
<evidence type="ECO:0000259" key="11">
    <source>
        <dbReference type="Pfam" id="PF02163"/>
    </source>
</evidence>
<evidence type="ECO:0000256" key="8">
    <source>
        <dbReference type="ARBA" id="ARBA00032658"/>
    </source>
</evidence>
<feature type="transmembrane region" description="Helical" evidence="10">
    <location>
        <begin position="508"/>
        <end position="531"/>
    </location>
</feature>
<dbReference type="PANTHER" id="PTHR13325">
    <property type="entry name" value="PROTEASE M50 MEMBRANE-BOUND TRANSCRIPTION FACTOR SITE 2 PROTEASE"/>
    <property type="match status" value="1"/>
</dbReference>
<keyword evidence="7 10" id="KW-0472">Membrane</keyword>
<feature type="domain" description="Peptidase M50" evidence="11">
    <location>
        <begin position="179"/>
        <end position="517"/>
    </location>
</feature>
<evidence type="ECO:0000256" key="2">
    <source>
        <dbReference type="ARBA" id="ARBA00004127"/>
    </source>
</evidence>
<feature type="transmembrane region" description="Helical" evidence="10">
    <location>
        <begin position="461"/>
        <end position="483"/>
    </location>
</feature>
<evidence type="ECO:0000256" key="5">
    <source>
        <dbReference type="ARBA" id="ARBA00022692"/>
    </source>
</evidence>
<dbReference type="Pfam" id="PF02163">
    <property type="entry name" value="Peptidase_M50"/>
    <property type="match status" value="1"/>
</dbReference>
<sequence>MPSIVERDHSKMRFNASSMIFVRFLLQILVVWCIVYLVNHLFLHFQATKRPYSRLLRSLGCHVSIFNIGFYTTSFNRTFYRIGTSNARLWKIWFTVGILVAFGTAVTACVTLFILPIKYIYELQRRAPSSIDLGINTDGVSQSLTQNNRNDATVDDRDKLLIQPIIPGINVPLEHIPHFFVALLLCTIFHEFGHAVAASAEQIRVNGCGYFLFLLYPGAYVDLHQEQLQMISAVRQLRIYCAGVFHNMVLVVIALIFLVFNPIFLRYFYTEGATVYRVAKDSPIRDLLPIYSIIQSIDACTVNTSDDWYQCLRSINDQHPQQSSGYCLTQTEIQTHSSHIELNQTTHYDCCQNLSQKNYCFLYHSKQYPDQNGACMEARIVTKHPPCFLNSDCHSYNNDASCIHPFSADNITRLIRIAHSNGPPILFVGSIHEIYRTIGIQSYKPNYIYLPTILIHDIPLFFQYLGAFSFALAFFNAVPCYALDGQYILSSFVEYLSPTLFKRRRASILLGLIFGTCLLIINVSLAFARYFL</sequence>
<feature type="transmembrane region" description="Helical" evidence="10">
    <location>
        <begin position="55"/>
        <end position="72"/>
    </location>
</feature>
<dbReference type="OrthoDB" id="69989at2759"/>
<comment type="caution">
    <text evidence="12">The sequence shown here is derived from an EMBL/GenBank/DDBJ whole genome shotgun (WGS) entry which is preliminary data.</text>
</comment>
<evidence type="ECO:0000256" key="6">
    <source>
        <dbReference type="ARBA" id="ARBA00022989"/>
    </source>
</evidence>
<keyword evidence="6 10" id="KW-1133">Transmembrane helix</keyword>
<evidence type="ECO:0000256" key="7">
    <source>
        <dbReference type="ARBA" id="ARBA00023136"/>
    </source>
</evidence>